<proteinExistence type="predicted"/>
<accession>M0MUR0</accession>
<protein>
    <submittedName>
        <fullName evidence="2">Uncharacterized protein</fullName>
    </submittedName>
</protein>
<organism evidence="2 3">
    <name type="scientific">Halococcus salifodinae DSM 8989</name>
    <dbReference type="NCBI Taxonomy" id="1227456"/>
    <lineage>
        <taxon>Archaea</taxon>
        <taxon>Methanobacteriati</taxon>
        <taxon>Methanobacteriota</taxon>
        <taxon>Stenosarchaea group</taxon>
        <taxon>Halobacteria</taxon>
        <taxon>Halobacteriales</taxon>
        <taxon>Halococcaceae</taxon>
        <taxon>Halococcus</taxon>
    </lineage>
</organism>
<keyword evidence="3" id="KW-1185">Reference proteome</keyword>
<evidence type="ECO:0000313" key="3">
    <source>
        <dbReference type="Proteomes" id="UP000011625"/>
    </source>
</evidence>
<feature type="compositionally biased region" description="Basic and acidic residues" evidence="1">
    <location>
        <begin position="73"/>
        <end position="82"/>
    </location>
</feature>
<dbReference type="Proteomes" id="UP000011625">
    <property type="component" value="Unassembled WGS sequence"/>
</dbReference>
<dbReference type="RefSeq" id="WP_005045986.1">
    <property type="nucleotide sequence ID" value="NZ_AOME01000080.1"/>
</dbReference>
<evidence type="ECO:0000256" key="1">
    <source>
        <dbReference type="SAM" id="MobiDB-lite"/>
    </source>
</evidence>
<dbReference type="PATRIC" id="fig|1227456.3.peg.3790"/>
<name>M0MUR0_9EURY</name>
<gene>
    <name evidence="2" type="ORF">C450_18629</name>
</gene>
<comment type="caution">
    <text evidence="2">The sequence shown here is derived from an EMBL/GenBank/DDBJ whole genome shotgun (WGS) entry which is preliminary data.</text>
</comment>
<sequence>MGIRETPPEDLAERELFAEFVELLDESAESEAGYSEARLRARRADLLAEIGDRLEALEAARSLIGGTGPEPEPAPRHEPEVN</sequence>
<dbReference type="EMBL" id="AOME01000080">
    <property type="protein sequence ID" value="EMA49038.1"/>
    <property type="molecule type" value="Genomic_DNA"/>
</dbReference>
<dbReference type="AlphaFoldDB" id="M0MUR0"/>
<reference evidence="2 3" key="1">
    <citation type="journal article" date="2014" name="PLoS Genet.">
        <title>Phylogenetically driven sequencing of extremely halophilic archaea reveals strategies for static and dynamic osmo-response.</title>
        <authorList>
            <person name="Becker E.A."/>
            <person name="Seitzer P.M."/>
            <person name="Tritt A."/>
            <person name="Larsen D."/>
            <person name="Krusor M."/>
            <person name="Yao A.I."/>
            <person name="Wu D."/>
            <person name="Madern D."/>
            <person name="Eisen J.A."/>
            <person name="Darling A.E."/>
            <person name="Facciotti M.T."/>
        </authorList>
    </citation>
    <scope>NUCLEOTIDE SEQUENCE [LARGE SCALE GENOMIC DNA]</scope>
    <source>
        <strain evidence="2 3">DSM 8989</strain>
    </source>
</reference>
<evidence type="ECO:0000313" key="2">
    <source>
        <dbReference type="EMBL" id="EMA49038.1"/>
    </source>
</evidence>
<dbReference type="STRING" id="1227456.C450_18629"/>
<feature type="region of interest" description="Disordered" evidence="1">
    <location>
        <begin position="61"/>
        <end position="82"/>
    </location>
</feature>